<sequence>MTTTKAFGSAGFSLLEVLIAMFILVVGLLGLAGLQLHVTQGNQDSYIRSQAMVVAQSLADRLRLNSQYLNRTINTSPALNAAIDNRYSTASTYNFASLGACSSGQPWDCYCQAIPSGIPNCRDDGGTNAAQCSAEQLALFDGWQSSCDGVALHPDFWLQVNCQDANTSDADSCTAHSAHTIIASWPAPPSIELARSSCPTDISLGLAASGSANVARYCVMLTVSLGSSR</sequence>
<feature type="transmembrane region" description="Helical" evidence="1">
    <location>
        <begin position="12"/>
        <end position="34"/>
    </location>
</feature>
<keyword evidence="1" id="KW-1133">Transmembrane helix</keyword>
<name>A0A8J6QIT4_9GAMM</name>
<dbReference type="NCBIfam" id="TIGR02523">
    <property type="entry name" value="type_IV_pilV"/>
    <property type="match status" value="1"/>
</dbReference>
<protein>
    <submittedName>
        <fullName evidence="2">Type IV pilus modification protein PilV</fullName>
    </submittedName>
</protein>
<evidence type="ECO:0000313" key="2">
    <source>
        <dbReference type="EMBL" id="MBD1388886.1"/>
    </source>
</evidence>
<gene>
    <name evidence="2" type="primary">pilV</name>
    <name evidence="2" type="ORF">IC617_05550</name>
</gene>
<evidence type="ECO:0000313" key="3">
    <source>
        <dbReference type="Proteomes" id="UP000638014"/>
    </source>
</evidence>
<dbReference type="EMBL" id="JACXAF010000005">
    <property type="protein sequence ID" value="MBD1388886.1"/>
    <property type="molecule type" value="Genomic_DNA"/>
</dbReference>
<dbReference type="RefSeq" id="WP_191143983.1">
    <property type="nucleotide sequence ID" value="NZ_JACXAF010000005.1"/>
</dbReference>
<evidence type="ECO:0000256" key="1">
    <source>
        <dbReference type="SAM" id="Phobius"/>
    </source>
</evidence>
<dbReference type="InterPro" id="IPR012902">
    <property type="entry name" value="N_methyl_site"/>
</dbReference>
<dbReference type="Proteomes" id="UP000638014">
    <property type="component" value="Unassembled WGS sequence"/>
</dbReference>
<dbReference type="NCBIfam" id="TIGR02532">
    <property type="entry name" value="IV_pilin_GFxxxE"/>
    <property type="match status" value="1"/>
</dbReference>
<reference evidence="2" key="1">
    <citation type="submission" date="2020-09" db="EMBL/GenBank/DDBJ databases">
        <title>A novel bacterium of genus Neiella, isolated from South China Sea.</title>
        <authorList>
            <person name="Huang H."/>
            <person name="Mo K."/>
            <person name="Hu Y."/>
        </authorList>
    </citation>
    <scope>NUCLEOTIDE SEQUENCE</scope>
    <source>
        <strain evidence="2">HB171785</strain>
    </source>
</reference>
<proteinExistence type="predicted"/>
<dbReference type="Pfam" id="PF07963">
    <property type="entry name" value="N_methyl"/>
    <property type="match status" value="1"/>
</dbReference>
<keyword evidence="3" id="KW-1185">Reference proteome</keyword>
<comment type="caution">
    <text evidence="2">The sequence shown here is derived from an EMBL/GenBank/DDBJ whole genome shotgun (WGS) entry which is preliminary data.</text>
</comment>
<keyword evidence="1" id="KW-0472">Membrane</keyword>
<dbReference type="InterPro" id="IPR013362">
    <property type="entry name" value="Pilus_4_PilV"/>
</dbReference>
<dbReference type="AlphaFoldDB" id="A0A8J6QIT4"/>
<keyword evidence="1" id="KW-0812">Transmembrane</keyword>
<accession>A0A8J6QIT4</accession>
<organism evidence="2 3">
    <name type="scientific">Neiella litorisoli</name>
    <dbReference type="NCBI Taxonomy" id="2771431"/>
    <lineage>
        <taxon>Bacteria</taxon>
        <taxon>Pseudomonadati</taxon>
        <taxon>Pseudomonadota</taxon>
        <taxon>Gammaproteobacteria</taxon>
        <taxon>Alteromonadales</taxon>
        <taxon>Echinimonadaceae</taxon>
        <taxon>Neiella</taxon>
    </lineage>
</organism>